<dbReference type="Proteomes" id="UP001055072">
    <property type="component" value="Unassembled WGS sequence"/>
</dbReference>
<evidence type="ECO:0000313" key="1">
    <source>
        <dbReference type="EMBL" id="KAI0083295.1"/>
    </source>
</evidence>
<comment type="caution">
    <text evidence="1">The sequence shown here is derived from an EMBL/GenBank/DDBJ whole genome shotgun (WGS) entry which is preliminary data.</text>
</comment>
<evidence type="ECO:0000313" key="2">
    <source>
        <dbReference type="Proteomes" id="UP001055072"/>
    </source>
</evidence>
<proteinExistence type="predicted"/>
<keyword evidence="2" id="KW-1185">Reference proteome</keyword>
<protein>
    <submittedName>
        <fullName evidence="1">Transport protein Avl9-domain-containing protein</fullName>
    </submittedName>
</protein>
<reference evidence="1" key="1">
    <citation type="journal article" date="2021" name="Environ. Microbiol.">
        <title>Gene family expansions and transcriptome signatures uncover fungal adaptations to wood decay.</title>
        <authorList>
            <person name="Hage H."/>
            <person name="Miyauchi S."/>
            <person name="Viragh M."/>
            <person name="Drula E."/>
            <person name="Min B."/>
            <person name="Chaduli D."/>
            <person name="Navarro D."/>
            <person name="Favel A."/>
            <person name="Norest M."/>
            <person name="Lesage-Meessen L."/>
            <person name="Balint B."/>
            <person name="Merenyi Z."/>
            <person name="de Eugenio L."/>
            <person name="Morin E."/>
            <person name="Martinez A.T."/>
            <person name="Baldrian P."/>
            <person name="Stursova M."/>
            <person name="Martinez M.J."/>
            <person name="Novotny C."/>
            <person name="Magnuson J.K."/>
            <person name="Spatafora J.W."/>
            <person name="Maurice S."/>
            <person name="Pangilinan J."/>
            <person name="Andreopoulos W."/>
            <person name="LaButti K."/>
            <person name="Hundley H."/>
            <person name="Na H."/>
            <person name="Kuo A."/>
            <person name="Barry K."/>
            <person name="Lipzen A."/>
            <person name="Henrissat B."/>
            <person name="Riley R."/>
            <person name="Ahrendt S."/>
            <person name="Nagy L.G."/>
            <person name="Grigoriev I.V."/>
            <person name="Martin F."/>
            <person name="Rosso M.N."/>
        </authorList>
    </citation>
    <scope>NUCLEOTIDE SEQUENCE</scope>
    <source>
        <strain evidence="1">CBS 384.51</strain>
    </source>
</reference>
<organism evidence="1 2">
    <name type="scientific">Irpex rosettiformis</name>
    <dbReference type="NCBI Taxonomy" id="378272"/>
    <lineage>
        <taxon>Eukaryota</taxon>
        <taxon>Fungi</taxon>
        <taxon>Dikarya</taxon>
        <taxon>Basidiomycota</taxon>
        <taxon>Agaricomycotina</taxon>
        <taxon>Agaricomycetes</taxon>
        <taxon>Polyporales</taxon>
        <taxon>Irpicaceae</taxon>
        <taxon>Irpex</taxon>
    </lineage>
</organism>
<gene>
    <name evidence="1" type="ORF">BDY19DRAFT_1034272</name>
</gene>
<name>A0ACB8TMX1_9APHY</name>
<dbReference type="EMBL" id="MU274975">
    <property type="protein sequence ID" value="KAI0083295.1"/>
    <property type="molecule type" value="Genomic_DNA"/>
</dbReference>
<sequence>MNKQVCNRQIRTSNLLVKEEAMTRSTVQKAVVVLTSKPSFGLRLPYVTGVGIEELVDRERTVYGRELVHMFCQRTLVSLKTLMLQKKIMFHGHPQVEKLCTYQYSLVTLIPGLLQDLDDCGSPPLATCAKGLECPTELKTSDSKSMMRLAYLWTYLGSEYTRLLQTEDDVDRCRAGLKIKSSSSLRSTSRVHSRLSSIPTFWAEEQGNGVVIADGAGNPNAVQDFNMLWISEFEKTKAYEVWDRVTDPLLFDIVEPRHPCIDKPPVAADIGI</sequence>
<accession>A0ACB8TMX1</accession>